<dbReference type="PANTHER" id="PTHR30332:SF17">
    <property type="entry name" value="TYPE IV PILIATION SYSTEM PROTEIN DR_0774-RELATED"/>
    <property type="match status" value="1"/>
</dbReference>
<dbReference type="InterPro" id="IPR001775">
    <property type="entry name" value="GspD/PilQ"/>
</dbReference>
<name>A0A258FTE0_9CAUL</name>
<feature type="domain" description="BON" evidence="3">
    <location>
        <begin position="108"/>
        <end position="178"/>
    </location>
</feature>
<keyword evidence="2" id="KW-0732">Signal</keyword>
<dbReference type="PROSITE" id="PS50914">
    <property type="entry name" value="BON"/>
    <property type="match status" value="1"/>
</dbReference>
<dbReference type="InterPro" id="IPR004846">
    <property type="entry name" value="T2SS/T3SS_dom"/>
</dbReference>
<evidence type="ECO:0000259" key="3">
    <source>
        <dbReference type="PROSITE" id="PS50914"/>
    </source>
</evidence>
<dbReference type="Proteomes" id="UP000215595">
    <property type="component" value="Unassembled WGS sequence"/>
</dbReference>
<sequence>MTISMKPILAAACAALMVAAPVATPALAQSHGATQTVAAGSGPRLINLPRGTSFAVDLPADARDVIVSNPAVAEANVHSPRRITVIGIAPGETDAVFLDAAGRSILTLRVRVDAGVSALQDTLSRVAPGSQVRAEAVNDSIILTGLVTSAAESERIASVARAFVSVPEKVLNLTTIAASDQVTLRVRIVEVQRNAIKQLGFDTNAVLGRVGEAQFLLGQVASFGINGSLLGGLAASAVRDTTQQPQLVIPCAAGVQGTCYGVIDGPNNRYNIENWDTATARETVGDDGLNQGEATIKAFERVGLLRTLAEPNLTSVNGESASFLAGGEFPVPTGRDRDGNVTIEFKPYGVSLAFRPIVLSEGRISLQISAEVSELTQAGGITLGAGTDNPLNIAGLNVRRVQNTVEMPSGGSMMIAGLLQESSRQAIDSFPGLGGLPILGQLFRSRDYVSGETELVVIVEPFIVTPTSRDRMQTPADGLRIASDAQTIFFGQLNQAYGSPAPGATTAPAWSGPVGYVIE</sequence>
<evidence type="ECO:0000256" key="1">
    <source>
        <dbReference type="RuleBase" id="RU004003"/>
    </source>
</evidence>
<evidence type="ECO:0000313" key="5">
    <source>
        <dbReference type="Proteomes" id="UP000215595"/>
    </source>
</evidence>
<dbReference type="GO" id="GO:0009306">
    <property type="term" value="P:protein secretion"/>
    <property type="evidence" value="ECO:0007669"/>
    <property type="project" value="InterPro"/>
</dbReference>
<accession>A0A258FTE0</accession>
<dbReference type="PRINTS" id="PR00811">
    <property type="entry name" value="BCTERIALGSPD"/>
</dbReference>
<gene>
    <name evidence="4" type="ORF">B7Z01_01650</name>
</gene>
<comment type="caution">
    <text evidence="4">The sequence shown here is derived from an EMBL/GenBank/DDBJ whole genome shotgun (WGS) entry which is preliminary data.</text>
</comment>
<dbReference type="AlphaFoldDB" id="A0A258FTE0"/>
<protein>
    <submittedName>
        <fullName evidence="4">Pilus assembly protein CpaC</fullName>
    </submittedName>
</protein>
<dbReference type="Pfam" id="PF13629">
    <property type="entry name" value="T2SS-T3SS_pil_N"/>
    <property type="match status" value="1"/>
</dbReference>
<dbReference type="EMBL" id="NCEB01000003">
    <property type="protein sequence ID" value="OYX35775.1"/>
    <property type="molecule type" value="Genomic_DNA"/>
</dbReference>
<feature type="chain" id="PRO_5012265820" evidence="2">
    <location>
        <begin position="29"/>
        <end position="519"/>
    </location>
</feature>
<dbReference type="InterPro" id="IPR032789">
    <property type="entry name" value="T2SS-T3SS_pil_N"/>
</dbReference>
<dbReference type="PANTHER" id="PTHR30332">
    <property type="entry name" value="PROBABLE GENERAL SECRETION PATHWAY PROTEIN D"/>
    <property type="match status" value="1"/>
</dbReference>
<dbReference type="InterPro" id="IPR050810">
    <property type="entry name" value="Bact_Secretion_Sys_Channel"/>
</dbReference>
<organism evidence="4 5">
    <name type="scientific">Brevundimonas subvibrioides</name>
    <dbReference type="NCBI Taxonomy" id="74313"/>
    <lineage>
        <taxon>Bacteria</taxon>
        <taxon>Pseudomonadati</taxon>
        <taxon>Pseudomonadota</taxon>
        <taxon>Alphaproteobacteria</taxon>
        <taxon>Caulobacterales</taxon>
        <taxon>Caulobacteraceae</taxon>
        <taxon>Brevundimonas</taxon>
    </lineage>
</organism>
<evidence type="ECO:0000256" key="2">
    <source>
        <dbReference type="SAM" id="SignalP"/>
    </source>
</evidence>
<dbReference type="InterPro" id="IPR007055">
    <property type="entry name" value="BON_dom"/>
</dbReference>
<feature type="signal peptide" evidence="2">
    <location>
        <begin position="1"/>
        <end position="28"/>
    </location>
</feature>
<dbReference type="Pfam" id="PF00263">
    <property type="entry name" value="Secretin"/>
    <property type="match status" value="1"/>
</dbReference>
<comment type="similarity">
    <text evidence="1">Belongs to the bacterial secretin family.</text>
</comment>
<reference evidence="4 5" key="1">
    <citation type="submission" date="2017-03" db="EMBL/GenBank/DDBJ databases">
        <title>Lifting the veil on microbial sulfur biogeochemistry in mining wastewaters.</title>
        <authorList>
            <person name="Kantor R.S."/>
            <person name="Colenbrander Nelson T."/>
            <person name="Marshall S."/>
            <person name="Bennett D."/>
            <person name="Apte S."/>
            <person name="Camacho D."/>
            <person name="Thomas B.C."/>
            <person name="Warren L.A."/>
            <person name="Banfield J.F."/>
        </authorList>
    </citation>
    <scope>NUCLEOTIDE SEQUENCE [LARGE SCALE GENOMIC DNA]</scope>
    <source>
        <strain evidence="4">32-69-9</strain>
    </source>
</reference>
<evidence type="ECO:0000313" key="4">
    <source>
        <dbReference type="EMBL" id="OYX35775.1"/>
    </source>
</evidence>
<proteinExistence type="inferred from homology"/>
<dbReference type="GO" id="GO:0015627">
    <property type="term" value="C:type II protein secretion system complex"/>
    <property type="evidence" value="ECO:0007669"/>
    <property type="project" value="TreeGrafter"/>
</dbReference>